<sequence>MVDLQLKNYTGTDNSSSKFEDFSRENQSVNQVYHSSRRHQRGGRAKYESRSRTVRDDLSILDRDSEIKQKVKDYADKRRNVQICDIKIGDKVLVLQKRLNKLSTKFENAFYVVIEKFGSQVIVQNCETGVKYTRNINHVRKYLEENDDLNSEEKEENVKRNQNVNRGDAIHNQNVPCENANRENRNVVCERQSGFNQIRNRNSQNRNSQISQYGNSKQRQLGQSNQQELFARKRIDHKGVINDCSKFENVVDDNVLENPSNVLTDDSNDIDNQNIDIPFDDISTSDSDTEFLNVNKQGNISRGRQKRKTRLPKYLNDYELY</sequence>
<feature type="region of interest" description="Disordered" evidence="1">
    <location>
        <begin position="1"/>
        <end position="49"/>
    </location>
</feature>
<dbReference type="HOGENOM" id="CLU_866804_0_0_1"/>
<dbReference type="RefSeq" id="XP_009056531.1">
    <property type="nucleotide sequence ID" value="XM_009058283.1"/>
</dbReference>
<feature type="region of interest" description="Disordered" evidence="1">
    <location>
        <begin position="147"/>
        <end position="174"/>
    </location>
</feature>
<feature type="compositionally biased region" description="Polar residues" evidence="1">
    <location>
        <begin position="7"/>
        <end position="17"/>
    </location>
</feature>
<dbReference type="Proteomes" id="UP000030746">
    <property type="component" value="Unassembled WGS sequence"/>
</dbReference>
<organism evidence="2 3">
    <name type="scientific">Lottia gigantea</name>
    <name type="common">Giant owl limpet</name>
    <dbReference type="NCBI Taxonomy" id="225164"/>
    <lineage>
        <taxon>Eukaryota</taxon>
        <taxon>Metazoa</taxon>
        <taxon>Spiralia</taxon>
        <taxon>Lophotrochozoa</taxon>
        <taxon>Mollusca</taxon>
        <taxon>Gastropoda</taxon>
        <taxon>Patellogastropoda</taxon>
        <taxon>Lottioidea</taxon>
        <taxon>Lottiidae</taxon>
        <taxon>Lottia</taxon>
    </lineage>
</organism>
<feature type="compositionally biased region" description="Basic residues" evidence="1">
    <location>
        <begin position="35"/>
        <end position="44"/>
    </location>
</feature>
<feature type="compositionally biased region" description="Polar residues" evidence="1">
    <location>
        <begin position="25"/>
        <end position="34"/>
    </location>
</feature>
<evidence type="ECO:0000313" key="2">
    <source>
        <dbReference type="EMBL" id="ESO92845.1"/>
    </source>
</evidence>
<evidence type="ECO:0000256" key="1">
    <source>
        <dbReference type="SAM" id="MobiDB-lite"/>
    </source>
</evidence>
<dbReference type="OrthoDB" id="6287653at2759"/>
<dbReference type="CTD" id="20238980"/>
<feature type="compositionally biased region" description="Polar residues" evidence="1">
    <location>
        <begin position="160"/>
        <end position="174"/>
    </location>
</feature>
<dbReference type="AlphaFoldDB" id="V4ACP3"/>
<name>V4ACP3_LOTGI</name>
<feature type="region of interest" description="Disordered" evidence="1">
    <location>
        <begin position="195"/>
        <end position="224"/>
    </location>
</feature>
<feature type="compositionally biased region" description="Low complexity" evidence="1">
    <location>
        <begin position="196"/>
        <end position="212"/>
    </location>
</feature>
<protein>
    <submittedName>
        <fullName evidence="2">Uncharacterized protein</fullName>
    </submittedName>
</protein>
<dbReference type="KEGG" id="lgi:LOTGIDRAFT_162321"/>
<evidence type="ECO:0000313" key="3">
    <source>
        <dbReference type="Proteomes" id="UP000030746"/>
    </source>
</evidence>
<dbReference type="STRING" id="225164.V4ACP3"/>
<gene>
    <name evidence="2" type="ORF">LOTGIDRAFT_162321</name>
</gene>
<keyword evidence="3" id="KW-1185">Reference proteome</keyword>
<accession>V4ACP3</accession>
<proteinExistence type="predicted"/>
<dbReference type="GeneID" id="20238980"/>
<reference evidence="2 3" key="1">
    <citation type="journal article" date="2013" name="Nature">
        <title>Insights into bilaterian evolution from three spiralian genomes.</title>
        <authorList>
            <person name="Simakov O."/>
            <person name="Marletaz F."/>
            <person name="Cho S.J."/>
            <person name="Edsinger-Gonzales E."/>
            <person name="Havlak P."/>
            <person name="Hellsten U."/>
            <person name="Kuo D.H."/>
            <person name="Larsson T."/>
            <person name="Lv J."/>
            <person name="Arendt D."/>
            <person name="Savage R."/>
            <person name="Osoegawa K."/>
            <person name="de Jong P."/>
            <person name="Grimwood J."/>
            <person name="Chapman J.A."/>
            <person name="Shapiro H."/>
            <person name="Aerts A."/>
            <person name="Otillar R.P."/>
            <person name="Terry A.Y."/>
            <person name="Boore J.L."/>
            <person name="Grigoriev I.V."/>
            <person name="Lindberg D.R."/>
            <person name="Seaver E.C."/>
            <person name="Weisblat D.A."/>
            <person name="Putnam N.H."/>
            <person name="Rokhsar D.S."/>
        </authorList>
    </citation>
    <scope>NUCLEOTIDE SEQUENCE [LARGE SCALE GENOMIC DNA]</scope>
</reference>
<dbReference type="EMBL" id="KB202014">
    <property type="protein sequence ID" value="ESO92845.1"/>
    <property type="molecule type" value="Genomic_DNA"/>
</dbReference>
<feature type="compositionally biased region" description="Polar residues" evidence="1">
    <location>
        <begin position="213"/>
        <end position="224"/>
    </location>
</feature>